<dbReference type="Proteomes" id="UP000199120">
    <property type="component" value="Unassembled WGS sequence"/>
</dbReference>
<evidence type="ECO:0000313" key="2">
    <source>
        <dbReference type="EMBL" id="SEL61007.1"/>
    </source>
</evidence>
<dbReference type="AlphaFoldDB" id="A0A1H7RNP2"/>
<name>A0A1H7RNP2_9BURK</name>
<evidence type="ECO:0000313" key="3">
    <source>
        <dbReference type="Proteomes" id="UP000199120"/>
    </source>
</evidence>
<feature type="region of interest" description="Disordered" evidence="1">
    <location>
        <begin position="160"/>
        <end position="211"/>
    </location>
</feature>
<gene>
    <name evidence="2" type="ORF">SAMN05192542_11076</name>
</gene>
<organism evidence="2 3">
    <name type="scientific">Paraburkholderia caballeronis</name>
    <dbReference type="NCBI Taxonomy" id="416943"/>
    <lineage>
        <taxon>Bacteria</taxon>
        <taxon>Pseudomonadati</taxon>
        <taxon>Pseudomonadota</taxon>
        <taxon>Betaproteobacteria</taxon>
        <taxon>Burkholderiales</taxon>
        <taxon>Burkholderiaceae</taxon>
        <taxon>Paraburkholderia</taxon>
    </lineage>
</organism>
<evidence type="ECO:0000256" key="1">
    <source>
        <dbReference type="SAM" id="MobiDB-lite"/>
    </source>
</evidence>
<proteinExistence type="predicted"/>
<feature type="region of interest" description="Disordered" evidence="1">
    <location>
        <begin position="99"/>
        <end position="126"/>
    </location>
</feature>
<dbReference type="EMBL" id="FOAJ01000010">
    <property type="protein sequence ID" value="SEL61007.1"/>
    <property type="molecule type" value="Genomic_DNA"/>
</dbReference>
<accession>A0A1H7RNP2</accession>
<feature type="compositionally biased region" description="Polar residues" evidence="1">
    <location>
        <begin position="160"/>
        <end position="174"/>
    </location>
</feature>
<sequence length="211" mass="23576">MPNAWESFSIIVRFRINIVLPGISANQHGNAAKRRRPGAVAQGPLHERRRVRYAFLSRRPRPGKRPSRRGSILLAGTIVRGLATTASLWPVEGIGLPSEAERTPRRKRRTSTNAGRRIERRRRKRSAATNCGQLFIYRGIRRNSGPHRLIRLSRSGISTNSTAGEAASRCSTQARTREVGDPIRPDAGRRHNRLRPAHIRGAPLKTGTSPR</sequence>
<feature type="compositionally biased region" description="Basic and acidic residues" evidence="1">
    <location>
        <begin position="175"/>
        <end position="189"/>
    </location>
</feature>
<keyword evidence="3" id="KW-1185">Reference proteome</keyword>
<protein>
    <submittedName>
        <fullName evidence="2">Uncharacterized protein</fullName>
    </submittedName>
</protein>
<reference evidence="3" key="1">
    <citation type="submission" date="2016-10" db="EMBL/GenBank/DDBJ databases">
        <authorList>
            <person name="Varghese N."/>
            <person name="Submissions S."/>
        </authorList>
    </citation>
    <scope>NUCLEOTIDE SEQUENCE [LARGE SCALE GENOMIC DNA]</scope>
    <source>
        <strain evidence="3">LMG 26416</strain>
    </source>
</reference>